<organism evidence="2 3">
    <name type="scientific">Iphiclides podalirius</name>
    <name type="common">scarce swallowtail</name>
    <dbReference type="NCBI Taxonomy" id="110791"/>
    <lineage>
        <taxon>Eukaryota</taxon>
        <taxon>Metazoa</taxon>
        <taxon>Ecdysozoa</taxon>
        <taxon>Arthropoda</taxon>
        <taxon>Hexapoda</taxon>
        <taxon>Insecta</taxon>
        <taxon>Pterygota</taxon>
        <taxon>Neoptera</taxon>
        <taxon>Endopterygota</taxon>
        <taxon>Lepidoptera</taxon>
        <taxon>Glossata</taxon>
        <taxon>Ditrysia</taxon>
        <taxon>Papilionoidea</taxon>
        <taxon>Papilionidae</taxon>
        <taxon>Papilioninae</taxon>
        <taxon>Iphiclides</taxon>
    </lineage>
</organism>
<accession>A0ABN8INX8</accession>
<keyword evidence="3" id="KW-1185">Reference proteome</keyword>
<reference evidence="2" key="1">
    <citation type="submission" date="2022-03" db="EMBL/GenBank/DDBJ databases">
        <authorList>
            <person name="Martin H S."/>
        </authorList>
    </citation>
    <scope>NUCLEOTIDE SEQUENCE</scope>
</reference>
<name>A0ABN8INX8_9NEOP</name>
<feature type="non-terminal residue" evidence="2">
    <location>
        <position position="77"/>
    </location>
</feature>
<dbReference type="Proteomes" id="UP000837857">
    <property type="component" value="Chromosome 27"/>
</dbReference>
<evidence type="ECO:0000313" key="3">
    <source>
        <dbReference type="Proteomes" id="UP000837857"/>
    </source>
</evidence>
<feature type="region of interest" description="Disordered" evidence="1">
    <location>
        <begin position="1"/>
        <end position="34"/>
    </location>
</feature>
<dbReference type="EMBL" id="OW152839">
    <property type="protein sequence ID" value="CAH2060594.1"/>
    <property type="molecule type" value="Genomic_DNA"/>
</dbReference>
<gene>
    <name evidence="2" type="ORF">IPOD504_LOCUS11110</name>
</gene>
<sequence length="77" mass="8299">MATQPVVCGGHTYHTAGVSDRVPRPRHTPTPSPALPLLAGISEAPALIRLLATIQRSARVVRSALNDYRTELISRSE</sequence>
<proteinExistence type="predicted"/>
<protein>
    <submittedName>
        <fullName evidence="2">Uncharacterized protein</fullName>
    </submittedName>
</protein>
<evidence type="ECO:0000256" key="1">
    <source>
        <dbReference type="SAM" id="MobiDB-lite"/>
    </source>
</evidence>
<evidence type="ECO:0000313" key="2">
    <source>
        <dbReference type="EMBL" id="CAH2060594.1"/>
    </source>
</evidence>